<proteinExistence type="predicted"/>
<accession>A0A8S1NYG8</accession>
<organism evidence="1 2">
    <name type="scientific">Paramecium primaurelia</name>
    <dbReference type="NCBI Taxonomy" id="5886"/>
    <lineage>
        <taxon>Eukaryota</taxon>
        <taxon>Sar</taxon>
        <taxon>Alveolata</taxon>
        <taxon>Ciliophora</taxon>
        <taxon>Intramacronucleata</taxon>
        <taxon>Oligohymenophorea</taxon>
        <taxon>Peniculida</taxon>
        <taxon>Parameciidae</taxon>
        <taxon>Paramecium</taxon>
    </lineage>
</organism>
<dbReference type="AlphaFoldDB" id="A0A8S1NYG8"/>
<name>A0A8S1NYG8_PARPR</name>
<keyword evidence="2" id="KW-1185">Reference proteome</keyword>
<gene>
    <name evidence="1" type="ORF">PPRIM_AZ9-3.1.T0970040</name>
</gene>
<reference evidence="1" key="1">
    <citation type="submission" date="2021-01" db="EMBL/GenBank/DDBJ databases">
        <authorList>
            <consortium name="Genoscope - CEA"/>
            <person name="William W."/>
        </authorList>
    </citation>
    <scope>NUCLEOTIDE SEQUENCE</scope>
</reference>
<dbReference type="Proteomes" id="UP000688137">
    <property type="component" value="Unassembled WGS sequence"/>
</dbReference>
<comment type="caution">
    <text evidence="1">The sequence shown here is derived from an EMBL/GenBank/DDBJ whole genome shotgun (WGS) entry which is preliminary data.</text>
</comment>
<sequence>MNYSKNNLYYKVYKLNYQNKQNNFKFQNKIYMLLKHYLNMFLKHIFNTQVMKILNQNQNQILIQILKKNFNKVHMILLNHNLNYTLNILHNVLFLNYNFCMNHHKEIMQNYNQHQNQLNKVIHYQQVDHVLPNIQNILNYYPHNHNLNIHSFQMNKLNMIQLKDNFKLDMQYKQQQYMQYIYYHLLKTLLNMLNNLNYLNILYNLNQYKVNNKYYPNNIQFYIYHILKSQSRANLTNVIMIQIITNQTSCTILRIRTSTTIRKRN</sequence>
<protein>
    <submittedName>
        <fullName evidence="1">Uncharacterized protein</fullName>
    </submittedName>
</protein>
<dbReference type="EMBL" id="CAJJDM010000100">
    <property type="protein sequence ID" value="CAD8094803.1"/>
    <property type="molecule type" value="Genomic_DNA"/>
</dbReference>
<evidence type="ECO:0000313" key="2">
    <source>
        <dbReference type="Proteomes" id="UP000688137"/>
    </source>
</evidence>
<evidence type="ECO:0000313" key="1">
    <source>
        <dbReference type="EMBL" id="CAD8094803.1"/>
    </source>
</evidence>